<dbReference type="InterPro" id="IPR024403">
    <property type="entry name" value="DHOase_cat"/>
</dbReference>
<evidence type="ECO:0000256" key="1">
    <source>
        <dbReference type="ARBA" id="ARBA00002368"/>
    </source>
</evidence>
<feature type="binding site" evidence="7">
    <location>
        <position position="94"/>
    </location>
    <ligand>
        <name>substrate</name>
    </ligand>
</feature>
<dbReference type="SUPFAM" id="SSF51556">
    <property type="entry name" value="Metallo-dependent hydrolases"/>
    <property type="match status" value="1"/>
</dbReference>
<dbReference type="InterPro" id="IPR032466">
    <property type="entry name" value="Metal_Hydrolase"/>
</dbReference>
<name>A0A075TYZ9_9LACO</name>
<protein>
    <recommendedName>
        <fullName evidence="7">Dihydroorotase</fullName>
        <shortName evidence="7">DHOase</shortName>
        <ecNumber evidence="7">3.5.2.3</ecNumber>
    </recommendedName>
</protein>
<dbReference type="PROSITE" id="PS00482">
    <property type="entry name" value="DIHYDROOROTASE_1"/>
    <property type="match status" value="1"/>
</dbReference>
<keyword evidence="4 7" id="KW-0378">Hydrolase</keyword>
<evidence type="ECO:0000256" key="5">
    <source>
        <dbReference type="ARBA" id="ARBA00022833"/>
    </source>
</evidence>
<dbReference type="PANTHER" id="PTHR43668:SF2">
    <property type="entry name" value="ALLANTOINASE"/>
    <property type="match status" value="1"/>
</dbReference>
<dbReference type="InterPro" id="IPR050138">
    <property type="entry name" value="DHOase/Allantoinase_Hydrolase"/>
</dbReference>
<evidence type="ECO:0000313" key="10">
    <source>
        <dbReference type="Proteomes" id="UP000029079"/>
    </source>
</evidence>
<sequence>MTSLLIKNAQIIVENSDLTQTDVLVRDGRIAEIAPKLTIKADKVIDAKGALLTPGLIDIHVHFREPGFEYKETIATGSYAAARGGFTTVAAMPNLDPVPSTVDAFKQVQGLNEKNGVINVAQYAAISAGLTADEVGDISGLADAGAVAFTNDGKGVQTAATMRDAMKLAAGVNRPLVAHVEDESLVNGGVMNLGARSEELGLPGIDPLAESSQLARDLVIAKATGVHYHVAHISTAESVELVRIAKQQGVKVSAEVSPHHLLLDETHIDGDNALFKMNPPLRSMRDRSVVIAGLLDGTIDMVATDHAPHAVDEKERSFIGAAFGITGIETSFQLIYTHFVRSGIATLADVMDWMVAAPAKQFNLDAPTKIAVGERADLALFDLEQAHTITADEFVSMGVNTPFIGEEIYGQTTTTIVNGEVVYQAN</sequence>
<proteinExistence type="inferred from homology"/>
<comment type="pathway">
    <text evidence="7">Pyrimidine metabolism; UMP biosynthesis via de novo pathway; (S)-dihydroorotate from bicarbonate: step 3/3.</text>
</comment>
<comment type="cofactor">
    <cofactor evidence="7">
        <name>Zn(2+)</name>
        <dbReference type="ChEBI" id="CHEBI:29105"/>
    </cofactor>
    <text evidence="7">Binds 2 Zn(2+) ions per subunit.</text>
</comment>
<dbReference type="RefSeq" id="WP_009495415.1">
    <property type="nucleotide sequence ID" value="NZ_CP009223.1"/>
</dbReference>
<feature type="binding site" evidence="7">
    <location>
        <position position="309"/>
    </location>
    <ligand>
        <name>substrate</name>
    </ligand>
</feature>
<feature type="binding site" evidence="7">
    <location>
        <position position="152"/>
    </location>
    <ligand>
        <name>Zn(2+)</name>
        <dbReference type="ChEBI" id="CHEBI:29105"/>
        <label>1</label>
    </ligand>
</feature>
<dbReference type="OrthoDB" id="9765462at2"/>
<evidence type="ECO:0000256" key="6">
    <source>
        <dbReference type="ARBA" id="ARBA00022975"/>
    </source>
</evidence>
<dbReference type="KEGG" id="wce:WS08_0214"/>
<feature type="binding site" evidence="7">
    <location>
        <position position="305"/>
    </location>
    <ligand>
        <name>Zn(2+)</name>
        <dbReference type="ChEBI" id="CHEBI:29105"/>
        <label>1</label>
    </ligand>
</feature>
<keyword evidence="10" id="KW-1185">Reference proteome</keyword>
<dbReference type="PROSITE" id="PS00483">
    <property type="entry name" value="DIHYDROOROTASE_2"/>
    <property type="match status" value="1"/>
</dbReference>
<keyword evidence="5 7" id="KW-0862">Zinc</keyword>
<evidence type="ECO:0000256" key="4">
    <source>
        <dbReference type="ARBA" id="ARBA00022801"/>
    </source>
</evidence>
<dbReference type="EMBL" id="CP009223">
    <property type="protein sequence ID" value="AIM62466.1"/>
    <property type="molecule type" value="Genomic_DNA"/>
</dbReference>
<comment type="similarity">
    <text evidence="2 7">Belongs to the metallo-dependent hydrolases superfamily. DHOase family. Class I DHOase subfamily.</text>
</comment>
<evidence type="ECO:0000256" key="2">
    <source>
        <dbReference type="ARBA" id="ARBA00010286"/>
    </source>
</evidence>
<gene>
    <name evidence="7" type="primary">pyrC</name>
    <name evidence="9" type="ORF">WS74_0214</name>
</gene>
<evidence type="ECO:0000259" key="8">
    <source>
        <dbReference type="Pfam" id="PF12890"/>
    </source>
</evidence>
<dbReference type="PANTHER" id="PTHR43668">
    <property type="entry name" value="ALLANTOINASE"/>
    <property type="match status" value="1"/>
</dbReference>
<keyword evidence="3 7" id="KW-0479">Metal-binding</keyword>
<dbReference type="AlphaFoldDB" id="A0A075TYZ9"/>
<dbReference type="InterPro" id="IPR004722">
    <property type="entry name" value="DHOase"/>
</dbReference>
<dbReference type="Gene3D" id="3.20.20.140">
    <property type="entry name" value="Metal-dependent hydrolases"/>
    <property type="match status" value="1"/>
</dbReference>
<dbReference type="GO" id="GO:0008270">
    <property type="term" value="F:zinc ion binding"/>
    <property type="evidence" value="ECO:0007669"/>
    <property type="project" value="UniProtKB-UniRule"/>
</dbReference>
<reference evidence="10" key="2">
    <citation type="submission" date="2014-08" db="EMBL/GenBank/DDBJ databases">
        <title>Complete genome of Weissella ceti strain WS74 isolated from diseased rainbow trout in Brazil.</title>
        <authorList>
            <person name="Figueiredo H.C.P."/>
            <person name="Leal C.A.G."/>
            <person name="Pereira F.L."/>
            <person name="Soares S.C."/>
            <person name="Dorella F.A."/>
            <person name="Carvalho A.F."/>
            <person name="Azevedo V.A.C."/>
        </authorList>
    </citation>
    <scope>NUCLEOTIDE SEQUENCE [LARGE SCALE GENOMIC DNA]</scope>
    <source>
        <strain evidence="10">WS74</strain>
    </source>
</reference>
<comment type="function">
    <text evidence="1 7">Catalyzes the reversible cyclization of carbamoyl aspartate to dihydroorotate.</text>
</comment>
<dbReference type="HAMAP" id="MF_00220_B">
    <property type="entry name" value="PyrC_classI_B"/>
    <property type="match status" value="1"/>
</dbReference>
<evidence type="ECO:0000256" key="3">
    <source>
        <dbReference type="ARBA" id="ARBA00022723"/>
    </source>
</evidence>
<feature type="binding site" evidence="7">
    <location>
        <position position="179"/>
    </location>
    <ligand>
        <name>Zn(2+)</name>
        <dbReference type="ChEBI" id="CHEBI:29105"/>
        <label>2</label>
    </ligand>
</feature>
<feature type="binding site" evidence="7">
    <location>
        <begin position="62"/>
        <end position="64"/>
    </location>
    <ligand>
        <name>substrate</name>
    </ligand>
</feature>
<dbReference type="UniPathway" id="UPA00070">
    <property type="reaction ID" value="UER00117"/>
</dbReference>
<dbReference type="STRING" id="759620.WS105_0213"/>
<dbReference type="NCBIfam" id="TIGR00857">
    <property type="entry name" value="pyrC_multi"/>
    <property type="match status" value="1"/>
</dbReference>
<dbReference type="GO" id="GO:0044205">
    <property type="term" value="P:'de novo' UMP biosynthetic process"/>
    <property type="evidence" value="ECO:0007669"/>
    <property type="project" value="UniProtKB-UniRule"/>
</dbReference>
<feature type="active site" evidence="7">
    <location>
        <position position="305"/>
    </location>
</feature>
<dbReference type="EC" id="3.5.2.3" evidence="7"/>
<dbReference type="Pfam" id="PF12890">
    <property type="entry name" value="DHOase"/>
    <property type="match status" value="1"/>
</dbReference>
<reference evidence="9 10" key="1">
    <citation type="journal article" date="2014" name="Genome Announc.">
        <title>Complete Genome Sequences of Fish Pathogenic Weissella ceti Strains WS74 and WS105.</title>
        <authorList>
            <person name="Figueiredo H.C."/>
            <person name="Leal C.A."/>
            <person name="Dorella F.A."/>
            <person name="Carvalho A.F."/>
            <person name="Soares S.C."/>
            <person name="Pereira F.L."/>
            <person name="Azevedo V.A."/>
        </authorList>
    </citation>
    <scope>NUCLEOTIDE SEQUENCE [LARGE SCALE GENOMIC DNA]</scope>
    <source>
        <strain evidence="9 10">WS74</strain>
    </source>
</reference>
<dbReference type="KEGG" id="wct:WS74_0214"/>
<dbReference type="Proteomes" id="UP000029079">
    <property type="component" value="Chromosome"/>
</dbReference>
<accession>A0A075TYZ9</accession>
<feature type="binding site" evidence="7">
    <location>
        <position position="152"/>
    </location>
    <ligand>
        <name>Zn(2+)</name>
        <dbReference type="ChEBI" id="CHEBI:29105"/>
        <label>2</label>
    </ligand>
</feature>
<dbReference type="NCBIfam" id="NF006837">
    <property type="entry name" value="PRK09357.1-2"/>
    <property type="match status" value="1"/>
</dbReference>
<organism evidence="9 10">
    <name type="scientific">Weissella ceti</name>
    <dbReference type="NCBI Taxonomy" id="759620"/>
    <lineage>
        <taxon>Bacteria</taxon>
        <taxon>Bacillati</taxon>
        <taxon>Bacillota</taxon>
        <taxon>Bacilli</taxon>
        <taxon>Lactobacillales</taxon>
        <taxon>Lactobacillaceae</taxon>
        <taxon>Weissella</taxon>
    </lineage>
</organism>
<keyword evidence="6 7" id="KW-0665">Pyrimidine biosynthesis</keyword>
<feature type="binding site" evidence="7">
    <location>
        <position position="60"/>
    </location>
    <ligand>
        <name>Zn(2+)</name>
        <dbReference type="ChEBI" id="CHEBI:29105"/>
        <label>1</label>
    </ligand>
</feature>
<feature type="binding site" evidence="7">
    <location>
        <position position="232"/>
    </location>
    <ligand>
        <name>Zn(2+)</name>
        <dbReference type="ChEBI" id="CHEBI:29105"/>
        <label>2</label>
    </ligand>
</feature>
<dbReference type="GO" id="GO:0004038">
    <property type="term" value="F:allantoinase activity"/>
    <property type="evidence" value="ECO:0007669"/>
    <property type="project" value="TreeGrafter"/>
</dbReference>
<dbReference type="GO" id="GO:0005737">
    <property type="term" value="C:cytoplasm"/>
    <property type="evidence" value="ECO:0007669"/>
    <property type="project" value="TreeGrafter"/>
</dbReference>
<dbReference type="InterPro" id="IPR002195">
    <property type="entry name" value="Dihydroorotase_CS"/>
</dbReference>
<dbReference type="GO" id="GO:0004151">
    <property type="term" value="F:dihydroorotase activity"/>
    <property type="evidence" value="ECO:0007669"/>
    <property type="project" value="UniProtKB-UniRule"/>
</dbReference>
<dbReference type="GO" id="GO:0006145">
    <property type="term" value="P:purine nucleobase catabolic process"/>
    <property type="evidence" value="ECO:0007669"/>
    <property type="project" value="TreeGrafter"/>
</dbReference>
<dbReference type="InterPro" id="IPR011059">
    <property type="entry name" value="Metal-dep_hydrolase_composite"/>
</dbReference>
<dbReference type="SUPFAM" id="SSF51338">
    <property type="entry name" value="Composite domain of metallo-dependent hydrolases"/>
    <property type="match status" value="1"/>
</dbReference>
<feature type="binding site" evidence="7">
    <location>
        <position position="62"/>
    </location>
    <ligand>
        <name>Zn(2+)</name>
        <dbReference type="ChEBI" id="CHEBI:29105"/>
        <label>1</label>
    </ligand>
</feature>
<dbReference type="Gene3D" id="2.30.40.10">
    <property type="entry name" value="Urease, subunit C, domain 1"/>
    <property type="match status" value="1"/>
</dbReference>
<comment type="catalytic activity">
    <reaction evidence="7">
        <text>(S)-dihydroorotate + H2O = N-carbamoyl-L-aspartate + H(+)</text>
        <dbReference type="Rhea" id="RHEA:24296"/>
        <dbReference type="ChEBI" id="CHEBI:15377"/>
        <dbReference type="ChEBI" id="CHEBI:15378"/>
        <dbReference type="ChEBI" id="CHEBI:30864"/>
        <dbReference type="ChEBI" id="CHEBI:32814"/>
        <dbReference type="EC" id="3.5.2.3"/>
    </reaction>
</comment>
<evidence type="ECO:0000313" key="9">
    <source>
        <dbReference type="EMBL" id="AIM62466.1"/>
    </source>
</evidence>
<feature type="binding site" evidence="7">
    <location>
        <position position="278"/>
    </location>
    <ligand>
        <name>substrate</name>
    </ligand>
</feature>
<feature type="binding site" evidence="7">
    <location>
        <begin position="323"/>
        <end position="324"/>
    </location>
    <ligand>
        <name>substrate</name>
    </ligand>
</feature>
<evidence type="ECO:0000256" key="7">
    <source>
        <dbReference type="HAMAP-Rule" id="MF_00220"/>
    </source>
</evidence>
<dbReference type="CDD" id="cd01317">
    <property type="entry name" value="DHOase_IIa"/>
    <property type="match status" value="1"/>
</dbReference>
<feature type="domain" description="Dihydroorotase catalytic" evidence="8">
    <location>
        <begin position="49"/>
        <end position="238"/>
    </location>
</feature>